<proteinExistence type="inferred from homology"/>
<dbReference type="Gene3D" id="3.40.640.10">
    <property type="entry name" value="Type I PLP-dependent aspartate aminotransferase-like (Major domain)"/>
    <property type="match status" value="1"/>
</dbReference>
<dbReference type="InterPro" id="IPR000653">
    <property type="entry name" value="DegT/StrS_aminotransferase"/>
</dbReference>
<dbReference type="Pfam" id="PF01041">
    <property type="entry name" value="DegT_DnrJ_EryC1"/>
    <property type="match status" value="1"/>
</dbReference>
<dbReference type="EMBL" id="JAHSQO010000003">
    <property type="protein sequence ID" value="MBY8917344.1"/>
    <property type="molecule type" value="Genomic_DNA"/>
</dbReference>
<reference evidence="3 4" key="1">
    <citation type="submission" date="2021-06" db="EMBL/GenBank/DDBJ databases">
        <title>Nitratireductor porphyridii sp. nov., isolated from a small marine red alga, Porphyridium purpureum in South Korea.</title>
        <authorList>
            <person name="Kim K.H."/>
            <person name="Kristyanto S."/>
            <person name="Jeon C.O."/>
        </authorList>
    </citation>
    <scope>NUCLEOTIDE SEQUENCE [LARGE SCALE GENOMIC DNA]</scope>
    <source>
        <strain evidence="3 4">R6</strain>
    </source>
</reference>
<keyword evidence="3" id="KW-0808">Transferase</keyword>
<keyword evidence="4" id="KW-1185">Reference proteome</keyword>
<protein>
    <submittedName>
        <fullName evidence="3">Aminotransferase class V-fold PLP-dependent enzyme</fullName>
    </submittedName>
</protein>
<evidence type="ECO:0000256" key="1">
    <source>
        <dbReference type="ARBA" id="ARBA00037999"/>
    </source>
</evidence>
<dbReference type="PANTHER" id="PTHR30244">
    <property type="entry name" value="TRANSAMINASE"/>
    <property type="match status" value="1"/>
</dbReference>
<comment type="caution">
    <text evidence="3">The sequence shown here is derived from an EMBL/GenBank/DDBJ whole genome shotgun (WGS) entry which is preliminary data.</text>
</comment>
<evidence type="ECO:0000313" key="3">
    <source>
        <dbReference type="EMBL" id="MBY8917344.1"/>
    </source>
</evidence>
<dbReference type="PANTHER" id="PTHR30244:SF34">
    <property type="entry name" value="DTDP-4-AMINO-4,6-DIDEOXYGALACTOSE TRANSAMINASE"/>
    <property type="match status" value="1"/>
</dbReference>
<evidence type="ECO:0000313" key="4">
    <source>
        <dbReference type="Proteomes" id="UP000777661"/>
    </source>
</evidence>
<keyword evidence="2" id="KW-0663">Pyridoxal phosphate</keyword>
<evidence type="ECO:0000256" key="2">
    <source>
        <dbReference type="RuleBase" id="RU004508"/>
    </source>
</evidence>
<dbReference type="Proteomes" id="UP000777661">
    <property type="component" value="Unassembled WGS sequence"/>
</dbReference>
<keyword evidence="3" id="KW-0032">Aminotransferase</keyword>
<dbReference type="InterPro" id="IPR015422">
    <property type="entry name" value="PyrdxlP-dep_Trfase_small"/>
</dbReference>
<dbReference type="Gene3D" id="3.90.1150.10">
    <property type="entry name" value="Aspartate Aminotransferase, domain 1"/>
    <property type="match status" value="1"/>
</dbReference>
<dbReference type="RefSeq" id="WP_223004539.1">
    <property type="nucleotide sequence ID" value="NZ_JAHSQO010000003.1"/>
</dbReference>
<dbReference type="InterPro" id="IPR015424">
    <property type="entry name" value="PyrdxlP-dep_Trfase"/>
</dbReference>
<comment type="similarity">
    <text evidence="1 2">Belongs to the DegT/DnrJ/EryC1 family.</text>
</comment>
<organism evidence="3 4">
    <name type="scientific">Nitratireductor rhodophyticola</name>
    <dbReference type="NCBI Taxonomy" id="2854036"/>
    <lineage>
        <taxon>Bacteria</taxon>
        <taxon>Pseudomonadati</taxon>
        <taxon>Pseudomonadota</taxon>
        <taxon>Alphaproteobacteria</taxon>
        <taxon>Hyphomicrobiales</taxon>
        <taxon>Phyllobacteriaceae</taxon>
        <taxon>Nitratireductor</taxon>
    </lineage>
</organism>
<accession>A0ABS7R8T4</accession>
<dbReference type="GO" id="GO:0008483">
    <property type="term" value="F:transaminase activity"/>
    <property type="evidence" value="ECO:0007669"/>
    <property type="project" value="UniProtKB-KW"/>
</dbReference>
<dbReference type="PIRSF" id="PIRSF000390">
    <property type="entry name" value="PLP_StrS"/>
    <property type="match status" value="1"/>
</dbReference>
<dbReference type="InterPro" id="IPR015421">
    <property type="entry name" value="PyrdxlP-dep_Trfase_major"/>
</dbReference>
<name>A0ABS7R8T4_9HYPH</name>
<dbReference type="SUPFAM" id="SSF53383">
    <property type="entry name" value="PLP-dependent transferases"/>
    <property type="match status" value="1"/>
</dbReference>
<dbReference type="CDD" id="cd00616">
    <property type="entry name" value="AHBA_syn"/>
    <property type="match status" value="1"/>
</dbReference>
<sequence length="393" mass="42719">MSGRNTATQILKTSGSSYALPFHVPHRARRQAAYVAEALRHGHLRPDGPFFQRAQAWLADHTAAERVVLTNSCTAALEIAALTLELGPGDDVIVPTFTFCASATAFERTGARIVFCDIDPASMMLDPADLAHRLSDRTRVIVATHYGGGVADMEAILALARSRGIHVVEDAAQGFGTLRNDRPLGTFGTFGAFSFHDTKVVSCGQGGALIVNTDDRKLLELVTSIVERGTDFALVRSGKKAFYEWTSTGSSFQMGELEAAILTAEFEALDENLAARKRVAAALMRGMETLALPIMPIHADAQTVSNFHFMPALTRSAREAKDLIASQRKRGIDCRQHYVPLHLSPRAKAMSYGHGALLEAESTWDRLVRLPVHTAMDAYDVEMVLEGLKAWAG</sequence>
<gene>
    <name evidence="3" type="ORF">KVG22_12145</name>
</gene>